<organism evidence="2 3">
    <name type="scientific">Dothistroma septosporum (strain NZE10 / CBS 128990)</name>
    <name type="common">Red band needle blight fungus</name>
    <name type="synonym">Mycosphaerella pini</name>
    <dbReference type="NCBI Taxonomy" id="675120"/>
    <lineage>
        <taxon>Eukaryota</taxon>
        <taxon>Fungi</taxon>
        <taxon>Dikarya</taxon>
        <taxon>Ascomycota</taxon>
        <taxon>Pezizomycotina</taxon>
        <taxon>Dothideomycetes</taxon>
        <taxon>Dothideomycetidae</taxon>
        <taxon>Mycosphaerellales</taxon>
        <taxon>Mycosphaerellaceae</taxon>
        <taxon>Dothistroma</taxon>
    </lineage>
</organism>
<dbReference type="Proteomes" id="UP000016933">
    <property type="component" value="Unassembled WGS sequence"/>
</dbReference>
<protein>
    <submittedName>
        <fullName evidence="2">Uncharacterized protein</fullName>
    </submittedName>
</protein>
<dbReference type="HOGENOM" id="CLU_1652110_0_0_1"/>
<proteinExistence type="predicted"/>
<evidence type="ECO:0000313" key="2">
    <source>
        <dbReference type="EMBL" id="EME43662.1"/>
    </source>
</evidence>
<dbReference type="EMBL" id="KB446540">
    <property type="protein sequence ID" value="EME43662.1"/>
    <property type="molecule type" value="Genomic_DNA"/>
</dbReference>
<feature type="region of interest" description="Disordered" evidence="1">
    <location>
        <begin position="1"/>
        <end position="21"/>
    </location>
</feature>
<evidence type="ECO:0000313" key="3">
    <source>
        <dbReference type="Proteomes" id="UP000016933"/>
    </source>
</evidence>
<reference evidence="2 3" key="2">
    <citation type="journal article" date="2012" name="PLoS Pathog.">
        <title>Diverse lifestyles and strategies of plant pathogenesis encoded in the genomes of eighteen Dothideomycetes fungi.</title>
        <authorList>
            <person name="Ohm R.A."/>
            <person name="Feau N."/>
            <person name="Henrissat B."/>
            <person name="Schoch C.L."/>
            <person name="Horwitz B.A."/>
            <person name="Barry K.W."/>
            <person name="Condon B.J."/>
            <person name="Copeland A.C."/>
            <person name="Dhillon B."/>
            <person name="Glaser F."/>
            <person name="Hesse C.N."/>
            <person name="Kosti I."/>
            <person name="LaButti K."/>
            <person name="Lindquist E.A."/>
            <person name="Lucas S."/>
            <person name="Salamov A.A."/>
            <person name="Bradshaw R.E."/>
            <person name="Ciuffetti L."/>
            <person name="Hamelin R.C."/>
            <person name="Kema G.H.J."/>
            <person name="Lawrence C."/>
            <person name="Scott J.A."/>
            <person name="Spatafora J.W."/>
            <person name="Turgeon B.G."/>
            <person name="de Wit P.J.G.M."/>
            <person name="Zhong S."/>
            <person name="Goodwin S.B."/>
            <person name="Grigoriev I.V."/>
        </authorList>
    </citation>
    <scope>NUCLEOTIDE SEQUENCE [LARGE SCALE GENOMIC DNA]</scope>
    <source>
        <strain evidence="3">NZE10 / CBS 128990</strain>
    </source>
</reference>
<evidence type="ECO:0000256" key="1">
    <source>
        <dbReference type="SAM" id="MobiDB-lite"/>
    </source>
</evidence>
<reference evidence="3" key="1">
    <citation type="journal article" date="2012" name="PLoS Genet.">
        <title>The genomes of the fungal plant pathogens Cladosporium fulvum and Dothistroma septosporum reveal adaptation to different hosts and lifestyles but also signatures of common ancestry.</title>
        <authorList>
            <person name="de Wit P.J.G.M."/>
            <person name="van der Burgt A."/>
            <person name="Oekmen B."/>
            <person name="Stergiopoulos I."/>
            <person name="Abd-Elsalam K.A."/>
            <person name="Aerts A.L."/>
            <person name="Bahkali A.H."/>
            <person name="Beenen H.G."/>
            <person name="Chettri P."/>
            <person name="Cox M.P."/>
            <person name="Datema E."/>
            <person name="de Vries R.P."/>
            <person name="Dhillon B."/>
            <person name="Ganley A.R."/>
            <person name="Griffiths S.A."/>
            <person name="Guo Y."/>
            <person name="Hamelin R.C."/>
            <person name="Henrissat B."/>
            <person name="Kabir M.S."/>
            <person name="Jashni M.K."/>
            <person name="Kema G."/>
            <person name="Klaubauf S."/>
            <person name="Lapidus A."/>
            <person name="Levasseur A."/>
            <person name="Lindquist E."/>
            <person name="Mehrabi R."/>
            <person name="Ohm R.A."/>
            <person name="Owen T.J."/>
            <person name="Salamov A."/>
            <person name="Schwelm A."/>
            <person name="Schijlen E."/>
            <person name="Sun H."/>
            <person name="van den Burg H.A."/>
            <person name="van Ham R.C.H.J."/>
            <person name="Zhang S."/>
            <person name="Goodwin S.B."/>
            <person name="Grigoriev I.V."/>
            <person name="Collemare J."/>
            <person name="Bradshaw R.E."/>
        </authorList>
    </citation>
    <scope>NUCLEOTIDE SEQUENCE [LARGE SCALE GENOMIC DNA]</scope>
    <source>
        <strain evidence="3">NZE10 / CBS 128990</strain>
    </source>
</reference>
<dbReference type="AlphaFoldDB" id="M2XMH9"/>
<gene>
    <name evidence="2" type="ORF">DOTSEDRAFT_25580</name>
</gene>
<keyword evidence="3" id="KW-1185">Reference proteome</keyword>
<sequence>MAVDRNHHSDSERELNVHSETHPNWDDSFLDDAAIIDKRLSVVQLINKSTQRQITLNTRAADHFLEMPGLLENILLELGVQTVAPFKHASPTNTVDLSQLRLVSRVFDATIVGSTKLTAPLRILQVSTIPRGLIAAAWLLRELGYTDLEVGSCLTVVEAQ</sequence>
<name>M2XMH9_DOTSN</name>
<accession>M2XMH9</accession>